<gene>
    <name evidence="2" type="ORF">V5799_000129</name>
</gene>
<feature type="region of interest" description="Disordered" evidence="1">
    <location>
        <begin position="73"/>
        <end position="93"/>
    </location>
</feature>
<evidence type="ECO:0000313" key="3">
    <source>
        <dbReference type="Proteomes" id="UP001321473"/>
    </source>
</evidence>
<accession>A0AAQ4D3Y6</accession>
<organism evidence="2 3">
    <name type="scientific">Amblyomma americanum</name>
    <name type="common">Lone star tick</name>
    <dbReference type="NCBI Taxonomy" id="6943"/>
    <lineage>
        <taxon>Eukaryota</taxon>
        <taxon>Metazoa</taxon>
        <taxon>Ecdysozoa</taxon>
        <taxon>Arthropoda</taxon>
        <taxon>Chelicerata</taxon>
        <taxon>Arachnida</taxon>
        <taxon>Acari</taxon>
        <taxon>Parasitiformes</taxon>
        <taxon>Ixodida</taxon>
        <taxon>Ixodoidea</taxon>
        <taxon>Ixodidae</taxon>
        <taxon>Amblyomminae</taxon>
        <taxon>Amblyomma</taxon>
    </lineage>
</organism>
<sequence>MLKVLYFRMILFHKKECRKVRRARRYLLLFCWTLASTQLLKSEAQNLQVNQKIITRISEDVCGFTAKLQPGQRHIKASKQEPFPTLKSSGQVA</sequence>
<evidence type="ECO:0000256" key="1">
    <source>
        <dbReference type="SAM" id="MobiDB-lite"/>
    </source>
</evidence>
<name>A0AAQ4D3Y6_AMBAM</name>
<protein>
    <submittedName>
        <fullName evidence="2">Uncharacterized protein</fullName>
    </submittedName>
</protein>
<dbReference type="Proteomes" id="UP001321473">
    <property type="component" value="Unassembled WGS sequence"/>
</dbReference>
<evidence type="ECO:0000313" key="2">
    <source>
        <dbReference type="EMBL" id="KAK8757176.1"/>
    </source>
</evidence>
<proteinExistence type="predicted"/>
<dbReference type="EMBL" id="JARKHS020035505">
    <property type="protein sequence ID" value="KAK8757176.1"/>
    <property type="molecule type" value="Genomic_DNA"/>
</dbReference>
<reference evidence="2 3" key="1">
    <citation type="journal article" date="2023" name="Arcadia Sci">
        <title>De novo assembly of a long-read Amblyomma americanum tick genome.</title>
        <authorList>
            <person name="Chou S."/>
            <person name="Poskanzer K.E."/>
            <person name="Rollins M."/>
            <person name="Thuy-Boun P.S."/>
        </authorList>
    </citation>
    <scope>NUCLEOTIDE SEQUENCE [LARGE SCALE GENOMIC DNA]</scope>
    <source>
        <strain evidence="2">F_SG_1</strain>
        <tissue evidence="2">Salivary glands</tissue>
    </source>
</reference>
<comment type="caution">
    <text evidence="2">The sequence shown here is derived from an EMBL/GenBank/DDBJ whole genome shotgun (WGS) entry which is preliminary data.</text>
</comment>
<dbReference type="AlphaFoldDB" id="A0AAQ4D3Y6"/>
<keyword evidence="3" id="KW-1185">Reference proteome</keyword>